<comment type="caution">
    <text evidence="2">The sequence shown here is derived from an EMBL/GenBank/DDBJ whole genome shotgun (WGS) entry which is preliminary data.</text>
</comment>
<evidence type="ECO:0000313" key="3">
    <source>
        <dbReference type="Proteomes" id="UP000223968"/>
    </source>
</evidence>
<dbReference type="OrthoDB" id="10513154at2759"/>
<reference evidence="2 3" key="1">
    <citation type="submission" date="2017-10" db="EMBL/GenBank/DDBJ databases">
        <title>Comparative genomics in systemic dimorphic fungi from Ajellomycetaceae.</title>
        <authorList>
            <person name="Munoz J.F."/>
            <person name="Mcewen J.G."/>
            <person name="Clay O.K."/>
            <person name="Cuomo C.A."/>
        </authorList>
    </citation>
    <scope>NUCLEOTIDE SEQUENCE [LARGE SCALE GENOMIC DNA]</scope>
    <source>
        <strain evidence="2 3">UAMH5409</strain>
    </source>
</reference>
<evidence type="ECO:0000313" key="2">
    <source>
        <dbReference type="EMBL" id="PGH13160.1"/>
    </source>
</evidence>
<evidence type="ECO:0000256" key="1">
    <source>
        <dbReference type="SAM" id="SignalP"/>
    </source>
</evidence>
<name>A0A2B7XVX6_9EURO</name>
<keyword evidence="3" id="KW-1185">Reference proteome</keyword>
<keyword evidence="1" id="KW-0732">Signal</keyword>
<accession>A0A2B7XVX6</accession>
<gene>
    <name evidence="2" type="ORF">AJ79_03868</name>
</gene>
<feature type="chain" id="PRO_5012383196" evidence="1">
    <location>
        <begin position="19"/>
        <end position="134"/>
    </location>
</feature>
<dbReference type="EMBL" id="PDNB01000049">
    <property type="protein sequence ID" value="PGH13160.1"/>
    <property type="molecule type" value="Genomic_DNA"/>
</dbReference>
<organism evidence="2 3">
    <name type="scientific">Helicocarpus griseus UAMH5409</name>
    <dbReference type="NCBI Taxonomy" id="1447875"/>
    <lineage>
        <taxon>Eukaryota</taxon>
        <taxon>Fungi</taxon>
        <taxon>Dikarya</taxon>
        <taxon>Ascomycota</taxon>
        <taxon>Pezizomycotina</taxon>
        <taxon>Eurotiomycetes</taxon>
        <taxon>Eurotiomycetidae</taxon>
        <taxon>Onygenales</taxon>
        <taxon>Ajellomycetaceae</taxon>
        <taxon>Helicocarpus</taxon>
    </lineage>
</organism>
<proteinExistence type="predicted"/>
<sequence length="134" mass="14546">MKLSLFGLLALSFGAIAASPFEARQIQARSQNGVAARDSSLDALIAEIKKEGVFDPEDALRMVKNHPKLMQMVQQGEGAAIAARADRGLDPSLWVDVPQSCASCMTQCLTGLLGYKYEEFAPVKSGVVWTQMER</sequence>
<protein>
    <submittedName>
        <fullName evidence="2">Uncharacterized protein</fullName>
    </submittedName>
</protein>
<dbReference type="Proteomes" id="UP000223968">
    <property type="component" value="Unassembled WGS sequence"/>
</dbReference>
<feature type="signal peptide" evidence="1">
    <location>
        <begin position="1"/>
        <end position="18"/>
    </location>
</feature>
<dbReference type="AlphaFoldDB" id="A0A2B7XVX6"/>